<protein>
    <submittedName>
        <fullName evidence="1">Uncharacterized protein</fullName>
    </submittedName>
</protein>
<dbReference type="EMBL" id="CP141884">
    <property type="protein sequence ID" value="WRT66405.1"/>
    <property type="molecule type" value="Genomic_DNA"/>
</dbReference>
<proteinExistence type="predicted"/>
<organism evidence="1 2">
    <name type="scientific">Kwoniella shivajii</name>
    <dbReference type="NCBI Taxonomy" id="564305"/>
    <lineage>
        <taxon>Eukaryota</taxon>
        <taxon>Fungi</taxon>
        <taxon>Dikarya</taxon>
        <taxon>Basidiomycota</taxon>
        <taxon>Agaricomycotina</taxon>
        <taxon>Tremellomycetes</taxon>
        <taxon>Tremellales</taxon>
        <taxon>Cryptococcaceae</taxon>
        <taxon>Kwoniella</taxon>
    </lineage>
</organism>
<dbReference type="RefSeq" id="XP_062791145.1">
    <property type="nucleotide sequence ID" value="XM_062935094.1"/>
</dbReference>
<keyword evidence="2" id="KW-1185">Reference proteome</keyword>
<dbReference type="GeneID" id="87955492"/>
<dbReference type="Proteomes" id="UP001329825">
    <property type="component" value="Chromosome 4"/>
</dbReference>
<evidence type="ECO:0000313" key="1">
    <source>
        <dbReference type="EMBL" id="WRT66405.1"/>
    </source>
</evidence>
<sequence>MSHSGITLHPPSSKDRSLCEGTFDRQWFMGKWGVAWSTLSMWKGKKAQPHSTYNSLGSDVIMSSKAIMSLAVPLLIPNIYLDVAITYTPIPGTDNHTKFEDLVEYRKQSASDNSKPSSVKGVDTLTPGSNAATFDWKGSSYLFFVHSHWEVLGYGTDQVNGLEWAVTFFSKTLFTPAGIDIYLRASPNTANPNSQDTAIRANLLQEIVKAVKGVQEGGVGEMAQEGFEVPGIV</sequence>
<gene>
    <name evidence="1" type="ORF">IL334_003361</name>
</gene>
<evidence type="ECO:0000313" key="2">
    <source>
        <dbReference type="Proteomes" id="UP001329825"/>
    </source>
</evidence>
<accession>A0ABZ1CXN0</accession>
<name>A0ABZ1CXN0_9TREE</name>
<reference evidence="1 2" key="1">
    <citation type="submission" date="2024-01" db="EMBL/GenBank/DDBJ databases">
        <title>Comparative genomics of Cryptococcus and Kwoniella reveals pathogenesis evolution and contrasting modes of karyotype evolution via chromosome fusion or intercentromeric recombination.</title>
        <authorList>
            <person name="Coelho M.A."/>
            <person name="David-Palma M."/>
            <person name="Shea T."/>
            <person name="Bowers K."/>
            <person name="McGinley-Smith S."/>
            <person name="Mohammad A.W."/>
            <person name="Gnirke A."/>
            <person name="Yurkov A.M."/>
            <person name="Nowrousian M."/>
            <person name="Sun S."/>
            <person name="Cuomo C.A."/>
            <person name="Heitman J."/>
        </authorList>
    </citation>
    <scope>NUCLEOTIDE SEQUENCE [LARGE SCALE GENOMIC DNA]</scope>
    <source>
        <strain evidence="1">CBS 11374</strain>
    </source>
</reference>